<evidence type="ECO:0000313" key="3">
    <source>
        <dbReference type="Proteomes" id="UP000811609"/>
    </source>
</evidence>
<proteinExistence type="predicted"/>
<feature type="domain" description="Reverse transcriptase zinc-binding" evidence="1">
    <location>
        <begin position="38"/>
        <end position="128"/>
    </location>
</feature>
<protein>
    <recommendedName>
        <fullName evidence="1">Reverse transcriptase zinc-binding domain-containing protein</fullName>
    </recommendedName>
</protein>
<name>A0A8T1Q872_CARIL</name>
<dbReference type="AlphaFoldDB" id="A0A8T1Q872"/>
<dbReference type="Pfam" id="PF13966">
    <property type="entry name" value="zf-RVT"/>
    <property type="match status" value="1"/>
</dbReference>
<comment type="caution">
    <text evidence="2">The sequence shown here is derived from an EMBL/GenBank/DDBJ whole genome shotgun (WGS) entry which is preliminary data.</text>
</comment>
<dbReference type="PANTHER" id="PTHR47723">
    <property type="entry name" value="OS05G0353850 PROTEIN"/>
    <property type="match status" value="1"/>
</dbReference>
<dbReference type="Proteomes" id="UP000811609">
    <property type="component" value="Chromosome 6"/>
</dbReference>
<keyword evidence="3" id="KW-1185">Reference proteome</keyword>
<sequence length="343" mass="39686">MQNLFDQLSIREIQKIPLPIAARGIDKEIWALNHSGKYSIKIAYHAQVDYHEQALLHQSSLFKPLWSLKIHDRHKLLLWKLLWNILPTKEKINERISQQINSECTFCNQGEETVLHLFVECPIVRILWKQGCWPLNIERLPILSISDWIEMIIHPGKFLGLQEQDCRRFQLYAVILLDLLWKKRNDIVHNHSTFSLEDAKKQLYTSYESYKNAWAERNSTKSSSQVWTPPLVGFQSISFDAAVRDYFSVTSAVRDHSGKILEICPEKIHSSVPLVAEAKAALLVVCMAGSSRNMSIEGDAQSVFSALERKDSTPFWSISPIIEDIQVHAKDRQDWIFTKIHRS</sequence>
<gene>
    <name evidence="2" type="ORF">CIPAW_06G053200</name>
</gene>
<dbReference type="PANTHER" id="PTHR47723:SF21">
    <property type="entry name" value="POLYNUCLEOTIDYL TRANSFERASE, RIBONUCLEASE H-LIKE SUPERFAMILY PROTEIN"/>
    <property type="match status" value="1"/>
</dbReference>
<reference evidence="2" key="1">
    <citation type="submission" date="2020-12" db="EMBL/GenBank/DDBJ databases">
        <title>WGS assembly of Carya illinoinensis cv. Pawnee.</title>
        <authorList>
            <person name="Platts A."/>
            <person name="Shu S."/>
            <person name="Wright S."/>
            <person name="Barry K."/>
            <person name="Edger P."/>
            <person name="Pires J.C."/>
            <person name="Schmutz J."/>
        </authorList>
    </citation>
    <scope>NUCLEOTIDE SEQUENCE</scope>
    <source>
        <tissue evidence="2">Leaf</tissue>
    </source>
</reference>
<accession>A0A8T1Q872</accession>
<organism evidence="2 3">
    <name type="scientific">Carya illinoinensis</name>
    <name type="common">Pecan</name>
    <dbReference type="NCBI Taxonomy" id="32201"/>
    <lineage>
        <taxon>Eukaryota</taxon>
        <taxon>Viridiplantae</taxon>
        <taxon>Streptophyta</taxon>
        <taxon>Embryophyta</taxon>
        <taxon>Tracheophyta</taxon>
        <taxon>Spermatophyta</taxon>
        <taxon>Magnoliopsida</taxon>
        <taxon>eudicotyledons</taxon>
        <taxon>Gunneridae</taxon>
        <taxon>Pentapetalae</taxon>
        <taxon>rosids</taxon>
        <taxon>fabids</taxon>
        <taxon>Fagales</taxon>
        <taxon>Juglandaceae</taxon>
        <taxon>Carya</taxon>
    </lineage>
</organism>
<dbReference type="InterPro" id="IPR026960">
    <property type="entry name" value="RVT-Znf"/>
</dbReference>
<evidence type="ECO:0000313" key="2">
    <source>
        <dbReference type="EMBL" id="KAG6650574.1"/>
    </source>
</evidence>
<dbReference type="EMBL" id="CM031814">
    <property type="protein sequence ID" value="KAG6650574.1"/>
    <property type="molecule type" value="Genomic_DNA"/>
</dbReference>
<dbReference type="InterPro" id="IPR053151">
    <property type="entry name" value="RNase_H-like"/>
</dbReference>
<evidence type="ECO:0000259" key="1">
    <source>
        <dbReference type="Pfam" id="PF13966"/>
    </source>
</evidence>